<protein>
    <submittedName>
        <fullName evidence="1">Uncharacterized protein</fullName>
    </submittedName>
</protein>
<name>A0A9W8L1H0_9FUNG</name>
<organism evidence="1 2">
    <name type="scientific">Coemansia spiralis</name>
    <dbReference type="NCBI Taxonomy" id="417178"/>
    <lineage>
        <taxon>Eukaryota</taxon>
        <taxon>Fungi</taxon>
        <taxon>Fungi incertae sedis</taxon>
        <taxon>Zoopagomycota</taxon>
        <taxon>Kickxellomycotina</taxon>
        <taxon>Kickxellomycetes</taxon>
        <taxon>Kickxellales</taxon>
        <taxon>Kickxellaceae</taxon>
        <taxon>Coemansia</taxon>
    </lineage>
</organism>
<comment type="caution">
    <text evidence="1">The sequence shown here is derived from an EMBL/GenBank/DDBJ whole genome shotgun (WGS) entry which is preliminary data.</text>
</comment>
<evidence type="ECO:0000313" key="1">
    <source>
        <dbReference type="EMBL" id="KAJ2681207.1"/>
    </source>
</evidence>
<reference evidence="1" key="1">
    <citation type="submission" date="2022-07" db="EMBL/GenBank/DDBJ databases">
        <title>Phylogenomic reconstructions and comparative analyses of Kickxellomycotina fungi.</title>
        <authorList>
            <person name="Reynolds N.K."/>
            <person name="Stajich J.E."/>
            <person name="Barry K."/>
            <person name="Grigoriev I.V."/>
            <person name="Crous P."/>
            <person name="Smith M.E."/>
        </authorList>
    </citation>
    <scope>NUCLEOTIDE SEQUENCE</scope>
    <source>
        <strain evidence="1">NRRL 3115</strain>
    </source>
</reference>
<proteinExistence type="predicted"/>
<dbReference type="Proteomes" id="UP001151518">
    <property type="component" value="Unassembled WGS sequence"/>
</dbReference>
<gene>
    <name evidence="1" type="ORF">GGI25_000162</name>
</gene>
<sequence>MVSASNDSGTSPYTLFIEKWWQMHDKYVSLWSPEKGAFDQNFALSLTKQYDQVVESANKDTGKAIENIVESTKANTAPALPLQIAHAMDDAWKKEGSNYMSIDSRSNSKDSWAAFTPAPDFKFSF</sequence>
<accession>A0A9W8L1H0</accession>
<dbReference type="AlphaFoldDB" id="A0A9W8L1H0"/>
<dbReference type="EMBL" id="JANBTW010000001">
    <property type="protein sequence ID" value="KAJ2681207.1"/>
    <property type="molecule type" value="Genomic_DNA"/>
</dbReference>
<evidence type="ECO:0000313" key="2">
    <source>
        <dbReference type="Proteomes" id="UP001151518"/>
    </source>
</evidence>
<dbReference type="OrthoDB" id="2014201at2759"/>